<evidence type="ECO:0000313" key="1">
    <source>
        <dbReference type="Proteomes" id="UP000515154"/>
    </source>
</evidence>
<keyword evidence="1" id="KW-1185">Reference proteome</keyword>
<evidence type="ECO:0000313" key="2">
    <source>
        <dbReference type="RefSeq" id="XP_029644371.1"/>
    </source>
</evidence>
<name>A0A6P7T366_9MOLL</name>
<protein>
    <submittedName>
        <fullName evidence="2">Uncharacterized protein LOC115218611 isoform X1</fullName>
    </submittedName>
</protein>
<sequence length="346" mass="38943">MVTTGGWLARKMLPHNRLEEVGFERQKSWVGFTRRLTKSNNINNCGFSSDSTWSQSDFPQRNTLLSNMRTKSAAYSCFQEQQSFHLDDMTPFSRSSILRTEPCANNLQSAISSSPLFSLASLDESQQLRNIDYGKDSSAFPVSDRQPWHIDRIKHKNNRRRTVKCEDEDNSGNFLMVWNRSIPLCATTSSTTSTNNTASCHTNINNTNWNFSPTIESLQHSTNTNSQADNVDKVVANTSICIPSLTDRNGKTFQGLQSSVAPTMTFQKAPSLCSKPTYPTGSVSWPASRTVNKEAELLYQDPVSGAPTSFLQRLNEIAALEAETVRQERARKLKKKNKHDKESYSY</sequence>
<dbReference type="Pfam" id="PF17690">
    <property type="entry name" value="DUF5537"/>
    <property type="match status" value="1"/>
</dbReference>
<reference evidence="2" key="1">
    <citation type="submission" date="2025-08" db="UniProtKB">
        <authorList>
            <consortium name="RefSeq"/>
        </authorList>
    </citation>
    <scope>IDENTIFICATION</scope>
</reference>
<dbReference type="KEGG" id="osn:115218611"/>
<proteinExistence type="predicted"/>
<dbReference type="RefSeq" id="XP_029644371.1">
    <property type="nucleotide sequence ID" value="XM_029788511.2"/>
</dbReference>
<dbReference type="Proteomes" id="UP000515154">
    <property type="component" value="Linkage group LG13"/>
</dbReference>
<dbReference type="AlphaFoldDB" id="A0A6P7T366"/>
<gene>
    <name evidence="2" type="primary">LOC115218611</name>
</gene>
<dbReference type="InterPro" id="IPR040505">
    <property type="entry name" value="DUF5537"/>
</dbReference>
<organism evidence="1 2">
    <name type="scientific">Octopus sinensis</name>
    <name type="common">East Asian common octopus</name>
    <dbReference type="NCBI Taxonomy" id="2607531"/>
    <lineage>
        <taxon>Eukaryota</taxon>
        <taxon>Metazoa</taxon>
        <taxon>Spiralia</taxon>
        <taxon>Lophotrochozoa</taxon>
        <taxon>Mollusca</taxon>
        <taxon>Cephalopoda</taxon>
        <taxon>Coleoidea</taxon>
        <taxon>Octopodiformes</taxon>
        <taxon>Octopoda</taxon>
        <taxon>Incirrata</taxon>
        <taxon>Octopodidae</taxon>
        <taxon>Octopus</taxon>
    </lineage>
</organism>
<accession>A0A6P7T366</accession>